<reference evidence="1 2" key="1">
    <citation type="submission" date="2016-04" db="EMBL/GenBank/DDBJ databases">
        <title>A degradative enzymes factory behind the ericoid mycorrhizal symbiosis.</title>
        <authorList>
            <consortium name="DOE Joint Genome Institute"/>
            <person name="Martino E."/>
            <person name="Morin E."/>
            <person name="Grelet G."/>
            <person name="Kuo A."/>
            <person name="Kohler A."/>
            <person name="Daghino S."/>
            <person name="Barry K."/>
            <person name="Choi C."/>
            <person name="Cichocki N."/>
            <person name="Clum A."/>
            <person name="Copeland A."/>
            <person name="Hainaut M."/>
            <person name="Haridas S."/>
            <person name="Labutti K."/>
            <person name="Lindquist E."/>
            <person name="Lipzen A."/>
            <person name="Khouja H.-R."/>
            <person name="Murat C."/>
            <person name="Ohm R."/>
            <person name="Olson A."/>
            <person name="Spatafora J."/>
            <person name="Veneault-Fourrey C."/>
            <person name="Henrissat B."/>
            <person name="Grigoriev I."/>
            <person name="Martin F."/>
            <person name="Perotto S."/>
        </authorList>
    </citation>
    <scope>NUCLEOTIDE SEQUENCE [LARGE SCALE GENOMIC DNA]</scope>
    <source>
        <strain evidence="1 2">E</strain>
    </source>
</reference>
<gene>
    <name evidence="1" type="ORF">K444DRAFT_722720</name>
</gene>
<dbReference type="PANTHER" id="PTHR35391">
    <property type="entry name" value="C2H2-TYPE DOMAIN-CONTAINING PROTEIN-RELATED"/>
    <property type="match status" value="1"/>
</dbReference>
<protein>
    <submittedName>
        <fullName evidence="1">Uncharacterized protein</fullName>
    </submittedName>
</protein>
<dbReference type="InParanoid" id="A0A2J6TA36"/>
<evidence type="ECO:0000313" key="1">
    <source>
        <dbReference type="EMBL" id="PMD59880.1"/>
    </source>
</evidence>
<dbReference type="RefSeq" id="XP_024736784.1">
    <property type="nucleotide sequence ID" value="XM_024888563.1"/>
</dbReference>
<dbReference type="PANTHER" id="PTHR35391:SF5">
    <property type="entry name" value="DUF6590 DOMAIN-CONTAINING PROTEIN"/>
    <property type="match status" value="1"/>
</dbReference>
<accession>A0A2J6TA36</accession>
<dbReference type="OrthoDB" id="5412071at2759"/>
<proteinExistence type="predicted"/>
<keyword evidence="2" id="KW-1185">Reference proteome</keyword>
<evidence type="ECO:0000313" key="2">
    <source>
        <dbReference type="Proteomes" id="UP000235371"/>
    </source>
</evidence>
<name>A0A2J6TA36_9HELO</name>
<dbReference type="EMBL" id="KZ613803">
    <property type="protein sequence ID" value="PMD59880.1"/>
    <property type="molecule type" value="Genomic_DNA"/>
</dbReference>
<dbReference type="GeneID" id="36596639"/>
<dbReference type="AlphaFoldDB" id="A0A2J6TA36"/>
<sequence>MDHDVEVALWQRGILLEGDQEIGPACYLFEASISAFSTLLQVLTADSVHYDSESYGSLREEFRKFYMWNEGFSTRTGDLDHVLACSKNLKATVLSLMVQWVKTVSKVPEIMPEFDWSSVFTKFTELQMITGKVEQVAKASISDMKSQYSVFDSFNLEDGSESDSDSDLESYMSEYVFEDIIEDLSTYMESLADLSPSLDHPATDHAFIEDVNTSLIDEFSTVSEPAKPFVLIIRDRFPSLDAGIAKRLGEANWQRRERLRMKLASAPEMGEFYAEDDGNSSTGDTIVDAGRQVVEDQQTIVGTARSSISVTRTFQSTTIESRFSDPSIFDNASIHVPTPGRVRRAESVTSFATSVARGMDYGQRRVPNLPVDHVYGSTFQCNICGDTLTTIRHRSDWKYETCLQRPGALYLPLQ</sequence>
<organism evidence="1 2">
    <name type="scientific">Hyaloscypha bicolor E</name>
    <dbReference type="NCBI Taxonomy" id="1095630"/>
    <lineage>
        <taxon>Eukaryota</taxon>
        <taxon>Fungi</taxon>
        <taxon>Dikarya</taxon>
        <taxon>Ascomycota</taxon>
        <taxon>Pezizomycotina</taxon>
        <taxon>Leotiomycetes</taxon>
        <taxon>Helotiales</taxon>
        <taxon>Hyaloscyphaceae</taxon>
        <taxon>Hyaloscypha</taxon>
        <taxon>Hyaloscypha bicolor</taxon>
    </lineage>
</organism>
<dbReference type="Proteomes" id="UP000235371">
    <property type="component" value="Unassembled WGS sequence"/>
</dbReference>